<keyword evidence="3" id="KW-0378">Hydrolase</keyword>
<proteinExistence type="inferred from homology"/>
<dbReference type="Gene3D" id="3.30.1120.10">
    <property type="match status" value="1"/>
</dbReference>
<reference evidence="6 7" key="1">
    <citation type="submission" date="2014-12" db="EMBL/GenBank/DDBJ databases">
        <title>Draft genome sequence of Paenibacillus kamchatkensis strain B-2647.</title>
        <authorList>
            <person name="Karlyshev A.V."/>
            <person name="Kudryashova E.B."/>
        </authorList>
    </citation>
    <scope>NUCLEOTIDE SEQUENCE [LARGE SCALE GENOMIC DNA]</scope>
    <source>
        <strain evidence="6 7">VKM B-2647</strain>
    </source>
</reference>
<dbReference type="RefSeq" id="WP_041047032.1">
    <property type="nucleotide sequence ID" value="NZ_JXAK01000010.1"/>
</dbReference>
<dbReference type="InterPro" id="IPR017850">
    <property type="entry name" value="Alkaline_phosphatase_core_sf"/>
</dbReference>
<evidence type="ECO:0000313" key="6">
    <source>
        <dbReference type="EMBL" id="KIL41326.1"/>
    </source>
</evidence>
<comment type="caution">
    <text evidence="6">The sequence shown here is derived from an EMBL/GenBank/DDBJ whole genome shotgun (WGS) entry which is preliminary data.</text>
</comment>
<evidence type="ECO:0000313" key="7">
    <source>
        <dbReference type="Proteomes" id="UP000031967"/>
    </source>
</evidence>
<dbReference type="InterPro" id="IPR000917">
    <property type="entry name" value="Sulfatase_N"/>
</dbReference>
<evidence type="ECO:0000256" key="1">
    <source>
        <dbReference type="ARBA" id="ARBA00008779"/>
    </source>
</evidence>
<comment type="similarity">
    <text evidence="1">Belongs to the sulfatase family.</text>
</comment>
<accession>A0ABR5AJW9</accession>
<evidence type="ECO:0000259" key="5">
    <source>
        <dbReference type="Pfam" id="PF00884"/>
    </source>
</evidence>
<sequence>MKRPNVIIFYCDDLGYGDLGCYGSEAMKTPHLDRLAAEGIRFTNWYSNSPVCSPSRAALLTGRYPARAGVSHILGGKRGTAGLPLGQTTLAQTLKANGYRTALFGKWHLGASAEYGPNAHGFEEFYGFRAGCIDYYSHIFYWEQGRGVNPVHDLWHNETEVWDNGRYMTELITEKSVEYIEEAREEQPFFLYVAYNAPHYPMHAPKRYVDRFPDLPPDRRIMAAMIAAVDDGVGEIVEALKRKGMYEDTVIFFSSDNGPSTEARNWLDGTEDLYYGGSAGLFRGHKASLFDGGIREPAILSYPAGLQGGRVSGELCAMMDLYPTLLELAGIGEGEGAAAGCDGASLCPMLQGAAPMPERRLYWEYGDQLAVREGKWKLVLNGKLDFSRAAADPVHLSDLEHDPGERINLAGQYPDIVQQLETDVRRWYAAIREEAQHL</sequence>
<dbReference type="EMBL" id="JXAK01000010">
    <property type="protein sequence ID" value="KIL41326.1"/>
    <property type="molecule type" value="Genomic_DNA"/>
</dbReference>
<protein>
    <submittedName>
        <fullName evidence="6">Sulfatase</fullName>
    </submittedName>
</protein>
<dbReference type="InterPro" id="IPR050738">
    <property type="entry name" value="Sulfatase"/>
</dbReference>
<feature type="domain" description="Sulfatase N-terminal" evidence="5">
    <location>
        <begin position="4"/>
        <end position="331"/>
    </location>
</feature>
<dbReference type="Gene3D" id="3.40.720.10">
    <property type="entry name" value="Alkaline Phosphatase, subunit A"/>
    <property type="match status" value="1"/>
</dbReference>
<name>A0ABR5AJW9_9BACL</name>
<dbReference type="PANTHER" id="PTHR42693">
    <property type="entry name" value="ARYLSULFATASE FAMILY MEMBER"/>
    <property type="match status" value="1"/>
</dbReference>
<dbReference type="Pfam" id="PF00884">
    <property type="entry name" value="Sulfatase"/>
    <property type="match status" value="1"/>
</dbReference>
<dbReference type="PANTHER" id="PTHR42693:SF53">
    <property type="entry name" value="ENDO-4-O-SULFATASE"/>
    <property type="match status" value="1"/>
</dbReference>
<keyword evidence="7" id="KW-1185">Reference proteome</keyword>
<evidence type="ECO:0000256" key="4">
    <source>
        <dbReference type="ARBA" id="ARBA00022837"/>
    </source>
</evidence>
<gene>
    <name evidence="6" type="ORF">SD70_07680</name>
</gene>
<dbReference type="InterPro" id="IPR024607">
    <property type="entry name" value="Sulfatase_CS"/>
</dbReference>
<dbReference type="Proteomes" id="UP000031967">
    <property type="component" value="Unassembled WGS sequence"/>
</dbReference>
<evidence type="ECO:0000256" key="3">
    <source>
        <dbReference type="ARBA" id="ARBA00022801"/>
    </source>
</evidence>
<dbReference type="PROSITE" id="PS00523">
    <property type="entry name" value="SULFATASE_1"/>
    <property type="match status" value="1"/>
</dbReference>
<keyword evidence="2" id="KW-0479">Metal-binding</keyword>
<dbReference type="SUPFAM" id="SSF53649">
    <property type="entry name" value="Alkaline phosphatase-like"/>
    <property type="match status" value="1"/>
</dbReference>
<organism evidence="6 7">
    <name type="scientific">Gordoniibacillus kamchatkensis</name>
    <dbReference type="NCBI Taxonomy" id="1590651"/>
    <lineage>
        <taxon>Bacteria</taxon>
        <taxon>Bacillati</taxon>
        <taxon>Bacillota</taxon>
        <taxon>Bacilli</taxon>
        <taxon>Bacillales</taxon>
        <taxon>Paenibacillaceae</taxon>
        <taxon>Gordoniibacillus</taxon>
    </lineage>
</organism>
<keyword evidence="4" id="KW-0106">Calcium</keyword>
<evidence type="ECO:0000256" key="2">
    <source>
        <dbReference type="ARBA" id="ARBA00022723"/>
    </source>
</evidence>